<evidence type="ECO:0000256" key="2">
    <source>
        <dbReference type="ARBA" id="ARBA00008573"/>
    </source>
</evidence>
<protein>
    <submittedName>
        <fullName evidence="8">Receptor expression-enhancing protein 5</fullName>
    </submittedName>
</protein>
<dbReference type="PANTHER" id="PTHR12300">
    <property type="entry name" value="HVA22-LIKE PROTEINS"/>
    <property type="match status" value="1"/>
</dbReference>
<keyword evidence="3 7" id="KW-0812">Transmembrane</keyword>
<dbReference type="EMBL" id="JASMQC010000021">
    <property type="protein sequence ID" value="KAK1936542.1"/>
    <property type="molecule type" value="Genomic_DNA"/>
</dbReference>
<evidence type="ECO:0000256" key="1">
    <source>
        <dbReference type="ARBA" id="ARBA00004141"/>
    </source>
</evidence>
<organism evidence="8 9">
    <name type="scientific">Phytophthora citrophthora</name>
    <dbReference type="NCBI Taxonomy" id="4793"/>
    <lineage>
        <taxon>Eukaryota</taxon>
        <taxon>Sar</taxon>
        <taxon>Stramenopiles</taxon>
        <taxon>Oomycota</taxon>
        <taxon>Peronosporomycetes</taxon>
        <taxon>Peronosporales</taxon>
        <taxon>Peronosporaceae</taxon>
        <taxon>Phytophthora</taxon>
    </lineage>
</organism>
<dbReference type="GO" id="GO:0016020">
    <property type="term" value="C:membrane"/>
    <property type="evidence" value="ECO:0007669"/>
    <property type="project" value="UniProtKB-SubCell"/>
</dbReference>
<feature type="transmembrane region" description="Helical" evidence="7">
    <location>
        <begin position="101"/>
        <end position="117"/>
    </location>
</feature>
<gene>
    <name evidence="8" type="ORF">P3T76_009977</name>
</gene>
<dbReference type="Pfam" id="PF03134">
    <property type="entry name" value="TB2_DP1_HVA22"/>
    <property type="match status" value="1"/>
</dbReference>
<evidence type="ECO:0000256" key="7">
    <source>
        <dbReference type="SAM" id="Phobius"/>
    </source>
</evidence>
<name>A0AAD9GDT9_9STRA</name>
<sequence length="236" mass="27051">MTTNFQTEEYKDVQVSKSDYNYFQAFFTVRHNGFRSAASRNTMSFYLLSEGLTYVVFSEFPVVVQLSLNSPLYSCAGIFSGAYESLKVLSRVEKGVDTDTVAAVLEFWIVLAAAAIFEQYIEFFISWFPFYYLFKCVLLGLLLTPNKHFTHILFEGFIRPAVVAIKQKLNTNVLPVIESLVIKHGHWFNKNLLNRSLQLSSEDELLELERDLQEKLFQVRVSSVCLLVYFVGGLPT</sequence>
<proteinExistence type="inferred from homology"/>
<reference evidence="8" key="1">
    <citation type="submission" date="2023-08" db="EMBL/GenBank/DDBJ databases">
        <title>Reference Genome Resource for the Citrus Pathogen Phytophthora citrophthora.</title>
        <authorList>
            <person name="Moller H."/>
            <person name="Coetzee B."/>
            <person name="Rose L.J."/>
            <person name="Van Niekerk J.M."/>
        </authorList>
    </citation>
    <scope>NUCLEOTIDE SEQUENCE</scope>
    <source>
        <strain evidence="8">STE-U-9442</strain>
    </source>
</reference>
<dbReference type="AlphaFoldDB" id="A0AAD9GDT9"/>
<dbReference type="PANTHER" id="PTHR12300:SF161">
    <property type="entry name" value="RECEPTOR EXPRESSION-ENHANCING PROTEIN"/>
    <property type="match status" value="1"/>
</dbReference>
<evidence type="ECO:0000256" key="5">
    <source>
        <dbReference type="ARBA" id="ARBA00023136"/>
    </source>
</evidence>
<evidence type="ECO:0000256" key="6">
    <source>
        <dbReference type="RuleBase" id="RU362006"/>
    </source>
</evidence>
<evidence type="ECO:0000256" key="4">
    <source>
        <dbReference type="ARBA" id="ARBA00022989"/>
    </source>
</evidence>
<evidence type="ECO:0000313" key="9">
    <source>
        <dbReference type="Proteomes" id="UP001259832"/>
    </source>
</evidence>
<evidence type="ECO:0000256" key="3">
    <source>
        <dbReference type="ARBA" id="ARBA00022692"/>
    </source>
</evidence>
<keyword evidence="8" id="KW-0675">Receptor</keyword>
<comment type="caution">
    <text evidence="8">The sequence shown here is derived from an EMBL/GenBank/DDBJ whole genome shotgun (WGS) entry which is preliminary data.</text>
</comment>
<accession>A0AAD9GDT9</accession>
<dbReference type="InterPro" id="IPR004345">
    <property type="entry name" value="TB2_DP1_HVA22"/>
</dbReference>
<comment type="similarity">
    <text evidence="2 6">Belongs to the DP1 family.</text>
</comment>
<comment type="subcellular location">
    <subcellularLocation>
        <location evidence="1 6">Membrane</location>
        <topology evidence="1 6">Multi-pass membrane protein</topology>
    </subcellularLocation>
</comment>
<keyword evidence="9" id="KW-1185">Reference proteome</keyword>
<feature type="transmembrane region" description="Helical" evidence="7">
    <location>
        <begin position="123"/>
        <end position="143"/>
    </location>
</feature>
<dbReference type="Proteomes" id="UP001259832">
    <property type="component" value="Unassembled WGS sequence"/>
</dbReference>
<keyword evidence="4 7" id="KW-1133">Transmembrane helix</keyword>
<keyword evidence="5 7" id="KW-0472">Membrane</keyword>
<evidence type="ECO:0000313" key="8">
    <source>
        <dbReference type="EMBL" id="KAK1936542.1"/>
    </source>
</evidence>